<organism evidence="2 3">
    <name type="scientific">Sphaerobolus stellatus (strain SS14)</name>
    <dbReference type="NCBI Taxonomy" id="990650"/>
    <lineage>
        <taxon>Eukaryota</taxon>
        <taxon>Fungi</taxon>
        <taxon>Dikarya</taxon>
        <taxon>Basidiomycota</taxon>
        <taxon>Agaricomycotina</taxon>
        <taxon>Agaricomycetes</taxon>
        <taxon>Phallomycetidae</taxon>
        <taxon>Geastrales</taxon>
        <taxon>Sphaerobolaceae</taxon>
        <taxon>Sphaerobolus</taxon>
    </lineage>
</organism>
<dbReference type="Proteomes" id="UP000054279">
    <property type="component" value="Unassembled WGS sequence"/>
</dbReference>
<proteinExistence type="predicted"/>
<protein>
    <submittedName>
        <fullName evidence="2">Uncharacterized protein</fullName>
    </submittedName>
</protein>
<gene>
    <name evidence="2" type="ORF">M422DRAFT_250763</name>
</gene>
<dbReference type="HOGENOM" id="CLU_012886_3_1_1"/>
<accession>A0A0C9VSJ8</accession>
<sequence length="112" mass="12039">MSHKRGTRRTWADELSAPAAEDGEPTPGLTTGDLTNPPSTTATQGSYSPQGIDQGSGSWQNLSDAPSEPEHVSPDAGDTEEEEHFTIPAKAMKATERLNTIFNRIRTSMNVV</sequence>
<evidence type="ECO:0000313" key="3">
    <source>
        <dbReference type="Proteomes" id="UP000054279"/>
    </source>
</evidence>
<evidence type="ECO:0000256" key="1">
    <source>
        <dbReference type="SAM" id="MobiDB-lite"/>
    </source>
</evidence>
<reference evidence="2 3" key="1">
    <citation type="submission" date="2014-06" db="EMBL/GenBank/DDBJ databases">
        <title>Evolutionary Origins and Diversification of the Mycorrhizal Mutualists.</title>
        <authorList>
            <consortium name="DOE Joint Genome Institute"/>
            <consortium name="Mycorrhizal Genomics Consortium"/>
            <person name="Kohler A."/>
            <person name="Kuo A."/>
            <person name="Nagy L.G."/>
            <person name="Floudas D."/>
            <person name="Copeland A."/>
            <person name="Barry K.W."/>
            <person name="Cichocki N."/>
            <person name="Veneault-Fourrey C."/>
            <person name="LaButti K."/>
            <person name="Lindquist E.A."/>
            <person name="Lipzen A."/>
            <person name="Lundell T."/>
            <person name="Morin E."/>
            <person name="Murat C."/>
            <person name="Riley R."/>
            <person name="Ohm R."/>
            <person name="Sun H."/>
            <person name="Tunlid A."/>
            <person name="Henrissat B."/>
            <person name="Grigoriev I.V."/>
            <person name="Hibbett D.S."/>
            <person name="Martin F."/>
        </authorList>
    </citation>
    <scope>NUCLEOTIDE SEQUENCE [LARGE SCALE GENOMIC DNA]</scope>
    <source>
        <strain evidence="2 3">SS14</strain>
    </source>
</reference>
<keyword evidence="3" id="KW-1185">Reference proteome</keyword>
<name>A0A0C9VSJ8_SPHS4</name>
<feature type="region of interest" description="Disordered" evidence="1">
    <location>
        <begin position="1"/>
        <end position="91"/>
    </location>
</feature>
<feature type="compositionally biased region" description="Polar residues" evidence="1">
    <location>
        <begin position="28"/>
        <end position="64"/>
    </location>
</feature>
<dbReference type="AlphaFoldDB" id="A0A0C9VSJ8"/>
<dbReference type="EMBL" id="KN837111">
    <property type="protein sequence ID" value="KIJ45452.1"/>
    <property type="molecule type" value="Genomic_DNA"/>
</dbReference>
<evidence type="ECO:0000313" key="2">
    <source>
        <dbReference type="EMBL" id="KIJ45452.1"/>
    </source>
</evidence>